<keyword evidence="4" id="KW-1185">Reference proteome</keyword>
<keyword evidence="2" id="KW-0408">Iron</keyword>
<accession>A0A3Q3FD73</accession>
<dbReference type="Gene3D" id="1.10.630.10">
    <property type="entry name" value="Cytochrome P450"/>
    <property type="match status" value="1"/>
</dbReference>
<protein>
    <submittedName>
        <fullName evidence="3">Uncharacterized protein</fullName>
    </submittedName>
</protein>
<dbReference type="GO" id="GO:0016705">
    <property type="term" value="F:oxidoreductase activity, acting on paired donors, with incorporation or reduction of molecular oxygen"/>
    <property type="evidence" value="ECO:0007669"/>
    <property type="project" value="InterPro"/>
</dbReference>
<organism evidence="3 4">
    <name type="scientific">Kryptolebias marmoratus</name>
    <name type="common">Mangrove killifish</name>
    <name type="synonym">Rivulus marmoratus</name>
    <dbReference type="NCBI Taxonomy" id="37003"/>
    <lineage>
        <taxon>Eukaryota</taxon>
        <taxon>Metazoa</taxon>
        <taxon>Chordata</taxon>
        <taxon>Craniata</taxon>
        <taxon>Vertebrata</taxon>
        <taxon>Euteleostomi</taxon>
        <taxon>Actinopterygii</taxon>
        <taxon>Neopterygii</taxon>
        <taxon>Teleostei</taxon>
        <taxon>Neoteleostei</taxon>
        <taxon>Acanthomorphata</taxon>
        <taxon>Ovalentaria</taxon>
        <taxon>Atherinomorphae</taxon>
        <taxon>Cyprinodontiformes</taxon>
        <taxon>Rivulidae</taxon>
        <taxon>Kryptolebias</taxon>
    </lineage>
</organism>
<reference evidence="3" key="1">
    <citation type="submission" date="2025-08" db="UniProtKB">
        <authorList>
            <consortium name="Ensembl"/>
        </authorList>
    </citation>
    <scope>IDENTIFICATION</scope>
</reference>
<name>A0A3Q3FD73_KRYMA</name>
<proteinExistence type="inferred from homology"/>
<dbReference type="Proteomes" id="UP000264800">
    <property type="component" value="Unplaced"/>
</dbReference>
<dbReference type="Pfam" id="PF00067">
    <property type="entry name" value="p450"/>
    <property type="match status" value="1"/>
</dbReference>
<dbReference type="SUPFAM" id="SSF48264">
    <property type="entry name" value="Cytochrome P450"/>
    <property type="match status" value="1"/>
</dbReference>
<dbReference type="Ensembl" id="ENSKMAT00000011429.1">
    <property type="protein sequence ID" value="ENSKMAP00000011257.1"/>
    <property type="gene ID" value="ENSKMAG00000008453.1"/>
</dbReference>
<reference evidence="3" key="2">
    <citation type="submission" date="2025-09" db="UniProtKB">
        <authorList>
            <consortium name="Ensembl"/>
        </authorList>
    </citation>
    <scope>IDENTIFICATION</scope>
</reference>
<sequence>MLPCFPLYGKKTDFCKLRVSPLVVLCLQLSKTYGPVFQVYFGPKKVVVLAGYRTVKQALVNQADDPFACCQ</sequence>
<dbReference type="InterPro" id="IPR036396">
    <property type="entry name" value="Cyt_P450_sf"/>
</dbReference>
<dbReference type="STRING" id="37003.ENSKMAP00000011257"/>
<comment type="similarity">
    <text evidence="1">Belongs to the cytochrome P450 family.</text>
</comment>
<dbReference type="GO" id="GO:0005506">
    <property type="term" value="F:iron ion binding"/>
    <property type="evidence" value="ECO:0007669"/>
    <property type="project" value="InterPro"/>
</dbReference>
<dbReference type="InterPro" id="IPR001128">
    <property type="entry name" value="Cyt_P450"/>
</dbReference>
<evidence type="ECO:0000256" key="2">
    <source>
        <dbReference type="ARBA" id="ARBA00023004"/>
    </source>
</evidence>
<dbReference type="PRINTS" id="PR00463">
    <property type="entry name" value="EP450I"/>
</dbReference>
<dbReference type="GO" id="GO:0004497">
    <property type="term" value="F:monooxygenase activity"/>
    <property type="evidence" value="ECO:0007669"/>
    <property type="project" value="InterPro"/>
</dbReference>
<evidence type="ECO:0000313" key="3">
    <source>
        <dbReference type="Ensembl" id="ENSKMAP00000011257.1"/>
    </source>
</evidence>
<dbReference type="GO" id="GO:0020037">
    <property type="term" value="F:heme binding"/>
    <property type="evidence" value="ECO:0007669"/>
    <property type="project" value="InterPro"/>
</dbReference>
<evidence type="ECO:0000256" key="1">
    <source>
        <dbReference type="ARBA" id="ARBA00010617"/>
    </source>
</evidence>
<dbReference type="AlphaFoldDB" id="A0A3Q3FD73"/>
<dbReference type="InterPro" id="IPR002401">
    <property type="entry name" value="Cyt_P450_E_grp-I"/>
</dbReference>
<evidence type="ECO:0000313" key="4">
    <source>
        <dbReference type="Proteomes" id="UP000264800"/>
    </source>
</evidence>